<name>B9CNC8_LANR4</name>
<dbReference type="EMBL" id="ACFE01000003">
    <property type="protein sequence ID" value="EEE17106.1"/>
    <property type="molecule type" value="Genomic_DNA"/>
</dbReference>
<dbReference type="InterPro" id="IPR016130">
    <property type="entry name" value="Tyr_Pase_AS"/>
</dbReference>
<evidence type="ECO:0000313" key="1">
    <source>
        <dbReference type="EMBL" id="EEE17106.1"/>
    </source>
</evidence>
<dbReference type="PROSITE" id="PS00383">
    <property type="entry name" value="TYR_PHOSPHATASE_1"/>
    <property type="match status" value="1"/>
</dbReference>
<evidence type="ECO:0000313" key="2">
    <source>
        <dbReference type="Proteomes" id="UP000004070"/>
    </source>
</evidence>
<evidence type="ECO:0008006" key="3">
    <source>
        <dbReference type="Google" id="ProtNLM"/>
    </source>
</evidence>
<organism evidence="1 2">
    <name type="scientific">Lancefieldella rimae (strain ATCC 49626 / DSM 7090 / CCUG 31168 / NBRC 15546 / VPI D140H-11A)</name>
    <name type="common">Atopobium rimae</name>
    <dbReference type="NCBI Taxonomy" id="553184"/>
    <lineage>
        <taxon>Bacteria</taxon>
        <taxon>Bacillati</taxon>
        <taxon>Actinomycetota</taxon>
        <taxon>Coriobacteriia</taxon>
        <taxon>Coriobacteriales</taxon>
        <taxon>Atopobiaceae</taxon>
        <taxon>Lancefieldella</taxon>
    </lineage>
</organism>
<dbReference type="STRING" id="1383.IV60_GL001492"/>
<comment type="caution">
    <text evidence="1">The sequence shown here is derived from an EMBL/GenBank/DDBJ whole genome shotgun (WGS) entry which is preliminary data.</text>
</comment>
<sequence length="260" mass="28790">MKEGDTGTVTLREKGKYLTTQNALAAVYTSNRDDYPSDVAFANFRAMRGGRMAEGTVYRSASPCNNEYGRAPYASSLAEKAGVQFILDQADSQEEIEGYYANASFDMAWHKGLYDAGNVAALDMSVNYRSDKYAKKLVEGLREMISHDGPYLIHCTEGKDRTGFTCALLEALCGASYDEMLDDYMISYDNYYGINKESDKDRYDAIVDSRFTDIALCIGGQPIDGKLDGLDYKAGAEKYLLDAGMTEEEIAQLENKLCGK</sequence>
<dbReference type="InterPro" id="IPR026893">
    <property type="entry name" value="Tyr/Ser_Pase_IphP-type"/>
</dbReference>
<dbReference type="eggNOG" id="COG2365">
    <property type="taxonomic scope" value="Bacteria"/>
</dbReference>
<reference evidence="1 2" key="1">
    <citation type="submission" date="2009-01" db="EMBL/GenBank/DDBJ databases">
        <authorList>
            <person name="Madupu R."/>
            <person name="Sebastian Y."/>
            <person name="Durkin A.S."/>
            <person name="Torralba M."/>
            <person name="Methe B."/>
            <person name="Sutton G.G."/>
            <person name="Strausberg R.L."/>
            <person name="Nelson K.E."/>
        </authorList>
    </citation>
    <scope>NUCLEOTIDE SEQUENCE [LARGE SCALE GENOMIC DNA]</scope>
    <source>
        <strain evidence="1 2">ATCC 49626</strain>
    </source>
</reference>
<proteinExistence type="predicted"/>
<gene>
    <name evidence="1" type="ORF">ATORI0001_1087</name>
</gene>
<dbReference type="Pfam" id="PF13350">
    <property type="entry name" value="Y_phosphatase3"/>
    <property type="match status" value="1"/>
</dbReference>
<accession>B9CNC8</accession>
<dbReference type="SUPFAM" id="SSF52799">
    <property type="entry name" value="(Phosphotyrosine protein) phosphatases II"/>
    <property type="match status" value="1"/>
</dbReference>
<dbReference type="GO" id="GO:0004721">
    <property type="term" value="F:phosphoprotein phosphatase activity"/>
    <property type="evidence" value="ECO:0007669"/>
    <property type="project" value="InterPro"/>
</dbReference>
<dbReference type="Gene3D" id="3.90.190.10">
    <property type="entry name" value="Protein tyrosine phosphatase superfamily"/>
    <property type="match status" value="1"/>
</dbReference>
<dbReference type="Proteomes" id="UP000004070">
    <property type="component" value="Unassembled WGS sequence"/>
</dbReference>
<dbReference type="InterPro" id="IPR029021">
    <property type="entry name" value="Prot-tyrosine_phosphatase-like"/>
</dbReference>
<protein>
    <recommendedName>
        <fullName evidence="3">Tyrosine specific protein phosphatases domain-containing protein</fullName>
    </recommendedName>
</protein>
<dbReference type="AlphaFoldDB" id="B9CNC8"/>